<dbReference type="eggNOG" id="arCOG02766">
    <property type="taxonomic scope" value="Archaea"/>
</dbReference>
<dbReference type="GO" id="GO:0080120">
    <property type="term" value="P:CAAX-box protein maturation"/>
    <property type="evidence" value="ECO:0007669"/>
    <property type="project" value="UniProtKB-ARBA"/>
</dbReference>
<feature type="transmembrane region" description="Helical" evidence="1">
    <location>
        <begin position="195"/>
        <end position="215"/>
    </location>
</feature>
<evidence type="ECO:0000259" key="2">
    <source>
        <dbReference type="Pfam" id="PF02517"/>
    </source>
</evidence>
<sequence>MDRRYGGRPKWRVVADMTAVGAGALIVGMLTGIVVFWLLGQPLGLDPEAPAGQLVFSLGTYSGLAAAGLLYLVRHELPLSYVRARLPSVRDIVATVVTLGLLGVLAIALPEVVDRLGLPLAEHGVADVIEVNPAVALAFVPLSILVVGPAEEFVYRGIIQTRLRERFDVVNAVAIASVVFAVVHVLAYLDPANPLGTLVTVVFLLLPLGAVLGAAYEYTENLVVVAVAHGVYNATVFMVSYADVVGMW</sequence>
<dbReference type="PANTHER" id="PTHR39430">
    <property type="entry name" value="MEMBRANE-ASSOCIATED PROTEASE-RELATED"/>
    <property type="match status" value="1"/>
</dbReference>
<evidence type="ECO:0000313" key="4">
    <source>
        <dbReference type="Proteomes" id="UP000002698"/>
    </source>
</evidence>
<protein>
    <submittedName>
        <fullName evidence="3">Abi/CAAX domain protein</fullName>
    </submittedName>
</protein>
<feature type="transmembrane region" description="Helical" evidence="1">
    <location>
        <begin position="20"/>
        <end position="39"/>
    </location>
</feature>
<accession>A0A1U7EZ87</accession>
<dbReference type="RefSeq" id="WP_011324197.1">
    <property type="nucleotide sequence ID" value="NC_007426.1"/>
</dbReference>
<reference evidence="3 4" key="1">
    <citation type="journal article" date="2005" name="Genome Res.">
        <title>Living with two extremes: conclusions from the genome sequence of Natronomonas pharaonis.</title>
        <authorList>
            <person name="Falb M."/>
            <person name="Pfeiffer F."/>
            <person name="Palm P."/>
            <person name="Rodewald K."/>
            <person name="Hickmann V."/>
            <person name="Tittor J."/>
            <person name="Oesterhelt D."/>
        </authorList>
    </citation>
    <scope>NUCLEOTIDE SEQUENCE [LARGE SCALE GENOMIC DNA]</scope>
    <source>
        <strain evidence="4">ATCC 35678 / DSM 2160 / CIP 103997 / JCM 8858 / NBRC 14720 / NCIMB 2260 / Gabara</strain>
    </source>
</reference>
<dbReference type="OrthoDB" id="275779at2157"/>
<dbReference type="Proteomes" id="UP000002698">
    <property type="component" value="Chromosome"/>
</dbReference>
<feature type="transmembrane region" description="Helical" evidence="1">
    <location>
        <begin position="222"/>
        <end position="242"/>
    </location>
</feature>
<dbReference type="EnsemblBacteria" id="CAI50586">
    <property type="protein sequence ID" value="CAI50586"/>
    <property type="gene ID" value="NP_4990A"/>
</dbReference>
<evidence type="ECO:0000256" key="1">
    <source>
        <dbReference type="SAM" id="Phobius"/>
    </source>
</evidence>
<dbReference type="KEGG" id="nph:NP_4990A"/>
<organism evidence="3 4">
    <name type="scientific">Natronomonas pharaonis (strain ATCC 35678 / DSM 2160 / CIP 103997 / JCM 8858 / NBRC 14720 / NCIMB 2260 / Gabara)</name>
    <name type="common">Halobacterium pharaonis</name>
    <dbReference type="NCBI Taxonomy" id="348780"/>
    <lineage>
        <taxon>Archaea</taxon>
        <taxon>Methanobacteriati</taxon>
        <taxon>Methanobacteriota</taxon>
        <taxon>Stenosarchaea group</taxon>
        <taxon>Halobacteria</taxon>
        <taxon>Halobacteriales</taxon>
        <taxon>Natronomonadaceae</taxon>
        <taxon>Natronomonas</taxon>
    </lineage>
</organism>
<dbReference type="EMBL" id="CR936257">
    <property type="protein sequence ID" value="CAI50586.1"/>
    <property type="molecule type" value="Genomic_DNA"/>
</dbReference>
<name>A0A1U7EZ87_NATPD</name>
<feature type="transmembrane region" description="Helical" evidence="1">
    <location>
        <begin position="169"/>
        <end position="189"/>
    </location>
</feature>
<keyword evidence="4" id="KW-1185">Reference proteome</keyword>
<keyword evidence="1" id="KW-0812">Transmembrane</keyword>
<keyword evidence="1" id="KW-0472">Membrane</keyword>
<gene>
    <name evidence="3" type="ordered locus">NP_4990A</name>
</gene>
<dbReference type="AlphaFoldDB" id="A0A1U7EZ87"/>
<dbReference type="InterPro" id="IPR003675">
    <property type="entry name" value="Rce1/LyrA-like_dom"/>
</dbReference>
<dbReference type="GO" id="GO:0004175">
    <property type="term" value="F:endopeptidase activity"/>
    <property type="evidence" value="ECO:0007669"/>
    <property type="project" value="UniProtKB-ARBA"/>
</dbReference>
<feature type="domain" description="CAAX prenyl protease 2/Lysostaphin resistance protein A-like" evidence="2">
    <location>
        <begin position="136"/>
        <end position="234"/>
    </location>
</feature>
<evidence type="ECO:0000313" key="3">
    <source>
        <dbReference type="EMBL" id="CAI50586.1"/>
    </source>
</evidence>
<dbReference type="STRING" id="348780.NP_4990A"/>
<dbReference type="HOGENOM" id="CLU_073769_0_0_2"/>
<feature type="transmembrane region" description="Helical" evidence="1">
    <location>
        <begin position="51"/>
        <end position="72"/>
    </location>
</feature>
<feature type="transmembrane region" description="Helical" evidence="1">
    <location>
        <begin position="129"/>
        <end position="148"/>
    </location>
</feature>
<dbReference type="PANTHER" id="PTHR39430:SF1">
    <property type="entry name" value="PROTEASE"/>
    <property type="match status" value="1"/>
</dbReference>
<proteinExistence type="predicted"/>
<feature type="transmembrane region" description="Helical" evidence="1">
    <location>
        <begin position="92"/>
        <end position="109"/>
    </location>
</feature>
<dbReference type="GeneID" id="3702224"/>
<keyword evidence="1" id="KW-1133">Transmembrane helix</keyword>
<dbReference type="Pfam" id="PF02517">
    <property type="entry name" value="Rce1-like"/>
    <property type="match status" value="1"/>
</dbReference>